<feature type="domain" description="Protein kinase" evidence="2">
    <location>
        <begin position="1"/>
        <end position="139"/>
    </location>
</feature>
<dbReference type="Gene3D" id="1.10.510.10">
    <property type="entry name" value="Transferase(Phosphotransferase) domain 1"/>
    <property type="match status" value="1"/>
</dbReference>
<protein>
    <recommendedName>
        <fullName evidence="2">Protein kinase domain-containing protein</fullName>
    </recommendedName>
</protein>
<dbReference type="InterPro" id="IPR000719">
    <property type="entry name" value="Prot_kinase_dom"/>
</dbReference>
<evidence type="ECO:0000256" key="1">
    <source>
        <dbReference type="SAM" id="MobiDB-lite"/>
    </source>
</evidence>
<keyword evidence="4" id="KW-1185">Reference proteome</keyword>
<reference evidence="3 4" key="1">
    <citation type="submission" date="2024-03" db="EMBL/GenBank/DDBJ databases">
        <authorList>
            <person name="Martinez-Hernandez J."/>
        </authorList>
    </citation>
    <scope>NUCLEOTIDE SEQUENCE [LARGE SCALE GENOMIC DNA]</scope>
</reference>
<organism evidence="3 4">
    <name type="scientific">Lupinus luteus</name>
    <name type="common">European yellow lupine</name>
    <dbReference type="NCBI Taxonomy" id="3873"/>
    <lineage>
        <taxon>Eukaryota</taxon>
        <taxon>Viridiplantae</taxon>
        <taxon>Streptophyta</taxon>
        <taxon>Embryophyta</taxon>
        <taxon>Tracheophyta</taxon>
        <taxon>Spermatophyta</taxon>
        <taxon>Magnoliopsida</taxon>
        <taxon>eudicotyledons</taxon>
        <taxon>Gunneridae</taxon>
        <taxon>Pentapetalae</taxon>
        <taxon>rosids</taxon>
        <taxon>fabids</taxon>
        <taxon>Fabales</taxon>
        <taxon>Fabaceae</taxon>
        <taxon>Papilionoideae</taxon>
        <taxon>50 kb inversion clade</taxon>
        <taxon>genistoids sensu lato</taxon>
        <taxon>core genistoids</taxon>
        <taxon>Genisteae</taxon>
        <taxon>Lupinus</taxon>
    </lineage>
</organism>
<dbReference type="EMBL" id="CAXHTB010000014">
    <property type="protein sequence ID" value="CAL0319899.1"/>
    <property type="molecule type" value="Genomic_DNA"/>
</dbReference>
<dbReference type="GO" id="GO:0004672">
    <property type="term" value="F:protein kinase activity"/>
    <property type="evidence" value="ECO:0007669"/>
    <property type="project" value="InterPro"/>
</dbReference>
<dbReference type="AlphaFoldDB" id="A0AAV1XFE5"/>
<dbReference type="SUPFAM" id="SSF56112">
    <property type="entry name" value="Protein kinase-like (PK-like)"/>
    <property type="match status" value="1"/>
</dbReference>
<dbReference type="PROSITE" id="PS50011">
    <property type="entry name" value="PROTEIN_KINASE_DOM"/>
    <property type="match status" value="1"/>
</dbReference>
<feature type="region of interest" description="Disordered" evidence="1">
    <location>
        <begin position="114"/>
        <end position="139"/>
    </location>
</feature>
<comment type="caution">
    <text evidence="3">The sequence shown here is derived from an EMBL/GenBank/DDBJ whole genome shotgun (WGS) entry which is preliminary data.</text>
</comment>
<dbReference type="Proteomes" id="UP001497480">
    <property type="component" value="Unassembled WGS sequence"/>
</dbReference>
<evidence type="ECO:0000313" key="4">
    <source>
        <dbReference type="Proteomes" id="UP001497480"/>
    </source>
</evidence>
<evidence type="ECO:0000313" key="3">
    <source>
        <dbReference type="EMBL" id="CAL0319899.1"/>
    </source>
</evidence>
<dbReference type="GO" id="GO:0005524">
    <property type="term" value="F:ATP binding"/>
    <property type="evidence" value="ECO:0007669"/>
    <property type="project" value="InterPro"/>
</dbReference>
<proteinExistence type="predicted"/>
<dbReference type="InterPro" id="IPR011009">
    <property type="entry name" value="Kinase-like_dom_sf"/>
</dbReference>
<sequence length="139" mass="15032">MQPPIFHHDMKANSILLDSNFIAKEANFGLPRLAPYLDDGDFPNHVSTIVKGTLPISKFAPTSGHYGQFLVSKSSIHCHVPGTYHRLEGIPPKEHTSDGFPSGYVTLKIQSLSVNPTKSGPKAKNSSRETSLFGGLSSS</sequence>
<accession>A0AAV1XFE5</accession>
<gene>
    <name evidence="3" type="ORF">LLUT_LOCUS20959</name>
</gene>
<evidence type="ECO:0000259" key="2">
    <source>
        <dbReference type="PROSITE" id="PS50011"/>
    </source>
</evidence>
<name>A0AAV1XFE5_LUPLU</name>